<accession>A8ACZ5</accession>
<evidence type="ECO:0000313" key="1">
    <source>
        <dbReference type="EMBL" id="ABV11358.1"/>
    </source>
</evidence>
<organism evidence="1 2">
    <name type="scientific">Citrobacter koseri (strain ATCC BAA-895 / CDC 4225-83 / SGSC4696)</name>
    <dbReference type="NCBI Taxonomy" id="290338"/>
    <lineage>
        <taxon>Bacteria</taxon>
        <taxon>Pseudomonadati</taxon>
        <taxon>Pseudomonadota</taxon>
        <taxon>Gammaproteobacteria</taxon>
        <taxon>Enterobacterales</taxon>
        <taxon>Enterobacteriaceae</taxon>
        <taxon>Citrobacter</taxon>
    </lineage>
</organism>
<dbReference type="HOGENOM" id="CLU_2394471_0_0_6"/>
<sequence>MISAERDRIGIFLISHLHFFNTKYTLVSSGMTRSPCGFRRLTCFTKATPCTSTGWKMASPNWCSMPQDRSINSTLRPSPASARRWTCWKSKQI</sequence>
<dbReference type="KEGG" id="cko:CKO_00189"/>
<reference evidence="1 2" key="1">
    <citation type="submission" date="2007-08" db="EMBL/GenBank/DDBJ databases">
        <authorList>
            <consortium name="The Citrobacter koseri Genome Sequencing Project"/>
            <person name="McClelland M."/>
            <person name="Sanderson E.K."/>
            <person name="Porwollik S."/>
            <person name="Spieth J."/>
            <person name="Clifton W.S."/>
            <person name="Latreille P."/>
            <person name="Courtney L."/>
            <person name="Wang C."/>
            <person name="Pepin K."/>
            <person name="Bhonagiri V."/>
            <person name="Nash W."/>
            <person name="Johnson M."/>
            <person name="Thiruvilangam P."/>
            <person name="Wilson R."/>
        </authorList>
    </citation>
    <scope>NUCLEOTIDE SEQUENCE [LARGE SCALE GENOMIC DNA]</scope>
    <source>
        <strain evidence="2">ATCC BAA-895 / CDC 4225-83 / SGSC4696</strain>
    </source>
</reference>
<dbReference type="AlphaFoldDB" id="A8ACZ5"/>
<dbReference type="STRING" id="290338.CKO_00189"/>
<keyword evidence="2" id="KW-1185">Reference proteome</keyword>
<proteinExistence type="predicted"/>
<name>A8ACZ5_CITK8</name>
<dbReference type="Proteomes" id="UP000008148">
    <property type="component" value="Chromosome"/>
</dbReference>
<gene>
    <name evidence="1" type="ordered locus">CKO_00189</name>
</gene>
<evidence type="ECO:0000313" key="2">
    <source>
        <dbReference type="Proteomes" id="UP000008148"/>
    </source>
</evidence>
<dbReference type="EMBL" id="CP000822">
    <property type="protein sequence ID" value="ABV11358.1"/>
    <property type="molecule type" value="Genomic_DNA"/>
</dbReference>
<protein>
    <submittedName>
        <fullName evidence="1">Uncharacterized protein</fullName>
    </submittedName>
</protein>